<keyword evidence="1" id="KW-0472">Membrane</keyword>
<dbReference type="EMBL" id="LAZR01000069">
    <property type="protein sequence ID" value="KKN95604.1"/>
    <property type="molecule type" value="Genomic_DNA"/>
</dbReference>
<accession>A0A0F9UV34</accession>
<protein>
    <submittedName>
        <fullName evidence="2">Uncharacterized protein</fullName>
    </submittedName>
</protein>
<feature type="transmembrane region" description="Helical" evidence="1">
    <location>
        <begin position="208"/>
        <end position="228"/>
    </location>
</feature>
<keyword evidence="1" id="KW-0812">Transmembrane</keyword>
<feature type="transmembrane region" description="Helical" evidence="1">
    <location>
        <begin position="240"/>
        <end position="259"/>
    </location>
</feature>
<feature type="transmembrane region" description="Helical" evidence="1">
    <location>
        <begin position="69"/>
        <end position="89"/>
    </location>
</feature>
<name>A0A0F9UV34_9ZZZZ</name>
<feature type="transmembrane region" description="Helical" evidence="1">
    <location>
        <begin position="279"/>
        <end position="300"/>
    </location>
</feature>
<feature type="transmembrane region" description="Helical" evidence="1">
    <location>
        <begin position="140"/>
        <end position="166"/>
    </location>
</feature>
<reference evidence="2" key="1">
    <citation type="journal article" date="2015" name="Nature">
        <title>Complex archaea that bridge the gap between prokaryotes and eukaryotes.</title>
        <authorList>
            <person name="Spang A."/>
            <person name="Saw J.H."/>
            <person name="Jorgensen S.L."/>
            <person name="Zaremba-Niedzwiedzka K."/>
            <person name="Martijn J."/>
            <person name="Lind A.E."/>
            <person name="van Eijk R."/>
            <person name="Schleper C."/>
            <person name="Guy L."/>
            <person name="Ettema T.J."/>
        </authorList>
    </citation>
    <scope>NUCLEOTIDE SEQUENCE</scope>
</reference>
<evidence type="ECO:0000313" key="2">
    <source>
        <dbReference type="EMBL" id="KKN95604.1"/>
    </source>
</evidence>
<dbReference type="AlphaFoldDB" id="A0A0F9UV34"/>
<gene>
    <name evidence="2" type="ORF">LCGC14_0174730</name>
</gene>
<comment type="caution">
    <text evidence="2">The sequence shown here is derived from an EMBL/GenBank/DDBJ whole genome shotgun (WGS) entry which is preliminary data.</text>
</comment>
<keyword evidence="1" id="KW-1133">Transmembrane helix</keyword>
<feature type="transmembrane region" description="Helical" evidence="1">
    <location>
        <begin position="178"/>
        <end position="196"/>
    </location>
</feature>
<evidence type="ECO:0000256" key="1">
    <source>
        <dbReference type="SAM" id="Phobius"/>
    </source>
</evidence>
<organism evidence="2">
    <name type="scientific">marine sediment metagenome</name>
    <dbReference type="NCBI Taxonomy" id="412755"/>
    <lineage>
        <taxon>unclassified sequences</taxon>
        <taxon>metagenomes</taxon>
        <taxon>ecological metagenomes</taxon>
    </lineage>
</organism>
<feature type="transmembrane region" description="Helical" evidence="1">
    <location>
        <begin position="21"/>
        <end position="47"/>
    </location>
</feature>
<sequence>MKHSKHKASGVKLSKKHRKEHIVKTVLTFGFFGLIASAIILFVLMVLDSAFNIKEHYVSDLINGDYSKIFRITILATAFVVAISVPALLQTIEKSNGKPLVPIIKLLTFITLLFLIPIAIFDTGSTDTVTILGWTYKESFLHSFFAEKFFVFVLGLILFILMADIFPKMKTKGEIQKAVGLGYVVLGANIVILFAVEYTKELSTNFTNFLYLANFMIYIWYFAYLLIAASKYADVKKMPIGLILFIILLIGDIIVIVAYQEGSYLEYIFTGALLNAPGSVNVIEIVFTFNLLFVLAYIYFKRMKPELFNK</sequence>
<feature type="transmembrane region" description="Helical" evidence="1">
    <location>
        <begin position="101"/>
        <end position="120"/>
    </location>
</feature>
<proteinExistence type="predicted"/>